<proteinExistence type="predicted"/>
<evidence type="ECO:0000313" key="2">
    <source>
        <dbReference type="EMBL" id="PHN03281.1"/>
    </source>
</evidence>
<name>A0A2D0N434_FLAN2</name>
<feature type="transmembrane region" description="Helical" evidence="1">
    <location>
        <begin position="132"/>
        <end position="153"/>
    </location>
</feature>
<accession>A0A2D0N434</accession>
<keyword evidence="1" id="KW-0812">Transmembrane</keyword>
<comment type="caution">
    <text evidence="2">The sequence shown here is derived from an EMBL/GenBank/DDBJ whole genome shotgun (WGS) entry which is preliminary data.</text>
</comment>
<dbReference type="AlphaFoldDB" id="A0A2D0N434"/>
<evidence type="ECO:0000313" key="3">
    <source>
        <dbReference type="Proteomes" id="UP000223913"/>
    </source>
</evidence>
<keyword evidence="1" id="KW-0472">Membrane</keyword>
<dbReference type="RefSeq" id="WP_099153410.1">
    <property type="nucleotide sequence ID" value="NZ_PDUD01000033.1"/>
</dbReference>
<feature type="transmembrane region" description="Helical" evidence="1">
    <location>
        <begin position="51"/>
        <end position="77"/>
    </location>
</feature>
<dbReference type="OrthoDB" id="1123325at2"/>
<feature type="transmembrane region" description="Helical" evidence="1">
    <location>
        <begin position="20"/>
        <end position="39"/>
    </location>
</feature>
<organism evidence="2 3">
    <name type="scientific">Flavilitoribacter nigricans (strain ATCC 23147 / DSM 23189 / NBRC 102662 / NCIMB 1420 / SS-2)</name>
    <name type="common">Lewinella nigricans</name>
    <dbReference type="NCBI Taxonomy" id="1122177"/>
    <lineage>
        <taxon>Bacteria</taxon>
        <taxon>Pseudomonadati</taxon>
        <taxon>Bacteroidota</taxon>
        <taxon>Saprospiria</taxon>
        <taxon>Saprospirales</taxon>
        <taxon>Lewinellaceae</taxon>
        <taxon>Flavilitoribacter</taxon>
    </lineage>
</organism>
<protein>
    <submittedName>
        <fullName evidence="2">Uncharacterized protein</fullName>
    </submittedName>
</protein>
<gene>
    <name evidence="2" type="ORF">CRP01_28215</name>
</gene>
<reference evidence="2 3" key="1">
    <citation type="submission" date="2017-10" db="EMBL/GenBank/DDBJ databases">
        <title>The draft genome sequence of Lewinella nigricans NBRC 102662.</title>
        <authorList>
            <person name="Wang K."/>
        </authorList>
    </citation>
    <scope>NUCLEOTIDE SEQUENCE [LARGE SCALE GENOMIC DNA]</scope>
    <source>
        <strain evidence="2 3">NBRC 102662</strain>
    </source>
</reference>
<dbReference type="EMBL" id="PDUD01000033">
    <property type="protein sequence ID" value="PHN03281.1"/>
    <property type="molecule type" value="Genomic_DNA"/>
</dbReference>
<feature type="transmembrane region" description="Helical" evidence="1">
    <location>
        <begin position="98"/>
        <end position="120"/>
    </location>
</feature>
<dbReference type="Proteomes" id="UP000223913">
    <property type="component" value="Unassembled WGS sequence"/>
</dbReference>
<sequence length="237" mass="26357">MNLIRLSITDFRQILREQLLWVMFIVAPAAQFALARWLVPELIAAFPVFDGYQVLIAGAFTVQVVSGIGFVMAMMLLDEKDDGVLSAIRVLPLGPGAFLIYRLFTATMIAVIFGFAMLYFSGLVAFSVGEAFAAALLFALICPAVVLFMSTYGDNKVEGLAMYKGVNLVLLLPIVSFFVPDGWHFALGFIPDFWSFHFTAALAGEQDIPWLFFGLGVLAHLLLIGLLYRQFRRRVFH</sequence>
<evidence type="ECO:0000256" key="1">
    <source>
        <dbReference type="SAM" id="Phobius"/>
    </source>
</evidence>
<keyword evidence="3" id="KW-1185">Reference proteome</keyword>
<feature type="transmembrane region" description="Helical" evidence="1">
    <location>
        <begin position="210"/>
        <end position="228"/>
    </location>
</feature>
<keyword evidence="1" id="KW-1133">Transmembrane helix</keyword>
<feature type="transmembrane region" description="Helical" evidence="1">
    <location>
        <begin position="165"/>
        <end position="190"/>
    </location>
</feature>